<evidence type="ECO:0000256" key="2">
    <source>
        <dbReference type="ARBA" id="ARBA00010325"/>
    </source>
</evidence>
<comment type="similarity">
    <text evidence="2">Belongs to the YABBY family.</text>
</comment>
<dbReference type="GO" id="GO:0008270">
    <property type="term" value="F:zinc ion binding"/>
    <property type="evidence" value="ECO:0007669"/>
    <property type="project" value="UniProtKB-KW"/>
</dbReference>
<comment type="subcellular location">
    <subcellularLocation>
        <location evidence="1">Nucleus</location>
    </subcellularLocation>
</comment>
<feature type="domain" description="YABBY protein C-terminal" evidence="7">
    <location>
        <begin position="98"/>
        <end position="157"/>
    </location>
</feature>
<dbReference type="Gene3D" id="1.10.30.10">
    <property type="entry name" value="High mobility group box domain"/>
    <property type="match status" value="1"/>
</dbReference>
<reference evidence="9" key="1">
    <citation type="submission" date="2021-03" db="EMBL/GenBank/DDBJ databases">
        <authorList>
            <consortium name="Genoscope - CEA"/>
            <person name="William W."/>
        </authorList>
    </citation>
    <scope>NUCLEOTIDE SEQUENCE</scope>
    <source>
        <strain evidence="9">Doubled-haploid Pahang</strain>
    </source>
</reference>
<dbReference type="FunCoup" id="A0A804IV89">
    <property type="interactions" value="1256"/>
</dbReference>
<accession>A0A804IV89</accession>
<dbReference type="PANTHER" id="PTHR31675">
    <property type="entry name" value="PROTEIN YABBY 6-RELATED"/>
    <property type="match status" value="1"/>
</dbReference>
<protein>
    <submittedName>
        <fullName evidence="9">(wild Malaysian banana) hypothetical protein</fullName>
    </submittedName>
</protein>
<keyword evidence="4" id="KW-0863">Zinc-finger</keyword>
<evidence type="ECO:0000256" key="1">
    <source>
        <dbReference type="ARBA" id="ARBA00004123"/>
    </source>
</evidence>
<dbReference type="Proteomes" id="UP000012960">
    <property type="component" value="Unplaced"/>
</dbReference>
<dbReference type="Gramene" id="Ma04_t29290.1">
    <property type="protein sequence ID" value="Ma04_p29290.1"/>
    <property type="gene ID" value="Ma04_g29290"/>
</dbReference>
<dbReference type="EMBL" id="HG996469">
    <property type="protein sequence ID" value="CAG1843736.1"/>
    <property type="molecule type" value="Genomic_DNA"/>
</dbReference>
<evidence type="ECO:0000259" key="7">
    <source>
        <dbReference type="Pfam" id="PF04690"/>
    </source>
</evidence>
<feature type="domain" description="YABBY N-terminal" evidence="8">
    <location>
        <begin position="6"/>
        <end position="63"/>
    </location>
</feature>
<dbReference type="GO" id="GO:0010158">
    <property type="term" value="P:abaxial cell fate specification"/>
    <property type="evidence" value="ECO:0000318"/>
    <property type="project" value="GO_Central"/>
</dbReference>
<evidence type="ECO:0000313" key="9">
    <source>
        <dbReference type="EMBL" id="CAG1843736.1"/>
    </source>
</evidence>
<evidence type="ECO:0000256" key="3">
    <source>
        <dbReference type="ARBA" id="ARBA00022723"/>
    </source>
</evidence>
<keyword evidence="3" id="KW-0479">Metal-binding</keyword>
<keyword evidence="11" id="KW-1185">Reference proteome</keyword>
<keyword evidence="5" id="KW-0862">Zinc</keyword>
<dbReference type="CDD" id="cd00084">
    <property type="entry name" value="HMG-box_SF"/>
    <property type="match status" value="1"/>
</dbReference>
<dbReference type="Pfam" id="PF24868">
    <property type="entry name" value="YABBY_N"/>
    <property type="match status" value="1"/>
</dbReference>
<dbReference type="PANTHER" id="PTHR31675:SF30">
    <property type="entry name" value="AXIAL REGULATOR YABBY 2-RELATED"/>
    <property type="match status" value="1"/>
</dbReference>
<proteinExistence type="inferred from homology"/>
<dbReference type="InterPro" id="IPR006780">
    <property type="entry name" value="YABBY"/>
</dbReference>
<gene>
    <name evidence="9" type="ORF">GSMUA_135310.1</name>
</gene>
<evidence type="ECO:0000256" key="5">
    <source>
        <dbReference type="ARBA" id="ARBA00022833"/>
    </source>
</evidence>
<organism evidence="10 11">
    <name type="scientific">Musa acuminata subsp. malaccensis</name>
    <name type="common">Wild banana</name>
    <name type="synonym">Musa malaccensis</name>
    <dbReference type="NCBI Taxonomy" id="214687"/>
    <lineage>
        <taxon>Eukaryota</taxon>
        <taxon>Viridiplantae</taxon>
        <taxon>Streptophyta</taxon>
        <taxon>Embryophyta</taxon>
        <taxon>Tracheophyta</taxon>
        <taxon>Spermatophyta</taxon>
        <taxon>Magnoliopsida</taxon>
        <taxon>Liliopsida</taxon>
        <taxon>Zingiberales</taxon>
        <taxon>Musaceae</taxon>
        <taxon>Musa</taxon>
    </lineage>
</organism>
<dbReference type="AlphaFoldDB" id="A0A804IV89"/>
<evidence type="ECO:0000313" key="11">
    <source>
        <dbReference type="Proteomes" id="UP000012960"/>
    </source>
</evidence>
<dbReference type="InterPro" id="IPR056775">
    <property type="entry name" value="YABBY_C"/>
</dbReference>
<dbReference type="FunFam" id="1.10.30.10:FF:000012">
    <property type="entry name" value="axial regulator YABBY 5-like"/>
    <property type="match status" value="1"/>
</dbReference>
<evidence type="ECO:0000256" key="6">
    <source>
        <dbReference type="ARBA" id="ARBA00023242"/>
    </source>
</evidence>
<dbReference type="GO" id="GO:0050793">
    <property type="term" value="P:regulation of developmental process"/>
    <property type="evidence" value="ECO:0007669"/>
    <property type="project" value="UniProtKB-ARBA"/>
</dbReference>
<evidence type="ECO:0000313" key="10">
    <source>
        <dbReference type="EnsemblPlants" id="Ma04_p29290.1"/>
    </source>
</evidence>
<dbReference type="OrthoDB" id="667577at2759"/>
<dbReference type="InterPro" id="IPR056776">
    <property type="entry name" value="YABBY_N"/>
</dbReference>
<dbReference type="Pfam" id="PF04690">
    <property type="entry name" value="YABBY"/>
    <property type="match status" value="1"/>
</dbReference>
<name>A0A804IV89_MUSAM</name>
<dbReference type="InterPro" id="IPR036910">
    <property type="entry name" value="HMG_box_dom_sf"/>
</dbReference>
<evidence type="ECO:0000259" key="8">
    <source>
        <dbReference type="Pfam" id="PF24868"/>
    </source>
</evidence>
<keyword evidence="6" id="KW-0539">Nucleus</keyword>
<dbReference type="EnsemblPlants" id="Ma04_t29290.1">
    <property type="protein sequence ID" value="Ma04_p29290.1"/>
    <property type="gene ID" value="Ma04_g29290"/>
</dbReference>
<dbReference type="GO" id="GO:0005634">
    <property type="term" value="C:nucleus"/>
    <property type="evidence" value="ECO:0000318"/>
    <property type="project" value="GO_Central"/>
</dbReference>
<evidence type="ECO:0000256" key="4">
    <source>
        <dbReference type="ARBA" id="ARBA00022771"/>
    </source>
</evidence>
<dbReference type="GO" id="GO:0003002">
    <property type="term" value="P:regionalization"/>
    <property type="evidence" value="ECO:0007669"/>
    <property type="project" value="UniProtKB-ARBA"/>
</dbReference>
<dbReference type="GO" id="GO:0045165">
    <property type="term" value="P:cell fate commitment"/>
    <property type="evidence" value="ECO:0000318"/>
    <property type="project" value="GO_Central"/>
</dbReference>
<reference evidence="10" key="2">
    <citation type="submission" date="2021-05" db="UniProtKB">
        <authorList>
            <consortium name="EnsemblPlants"/>
        </authorList>
    </citation>
    <scope>IDENTIFICATION</scope>
    <source>
        <strain evidence="10">subsp. malaccensis</strain>
    </source>
</reference>
<dbReference type="SUPFAM" id="SSF47095">
    <property type="entry name" value="HMG-box"/>
    <property type="match status" value="1"/>
</dbReference>
<sequence length="188" mass="20979">MSAQILPERICYVHCNFCNTVLAVSVPGNSSFNNVAVRCGHCSILLSVNMGDLLQRLPFQDFQKLQTCNTAAQGSRMECGSPSKFSRSSLLSTMPNYQEQMLPTRPPEKRQRVPSAYNKFIKEEIQRIKAKNPEISHREAFSTAAKNWAHFPHIQFGLTVDGNKQPKTDEQVAATVTAPGSQKAQSFF</sequence>